<dbReference type="SMART" id="SM00240">
    <property type="entry name" value="FHA"/>
    <property type="match status" value="1"/>
</dbReference>
<dbReference type="InterPro" id="IPR000253">
    <property type="entry name" value="FHA_dom"/>
</dbReference>
<accession>A0A2G6K7Q2</accession>
<dbReference type="InterPro" id="IPR022128">
    <property type="entry name" value="FhaA_N"/>
</dbReference>
<name>A0A2G6K7Q2_9ACTN</name>
<gene>
    <name evidence="3" type="ORF">CSA55_05075</name>
</gene>
<protein>
    <recommendedName>
        <fullName evidence="2">FHA domain-containing protein</fullName>
    </recommendedName>
</protein>
<dbReference type="Gene3D" id="2.60.200.20">
    <property type="match status" value="1"/>
</dbReference>
<comment type="caution">
    <text evidence="3">The sequence shown here is derived from an EMBL/GenBank/DDBJ whole genome shotgun (WGS) entry which is preliminary data.</text>
</comment>
<evidence type="ECO:0000313" key="4">
    <source>
        <dbReference type="Proteomes" id="UP000230914"/>
    </source>
</evidence>
<proteinExistence type="predicted"/>
<feature type="domain" description="FHA" evidence="2">
    <location>
        <begin position="146"/>
        <end position="195"/>
    </location>
</feature>
<evidence type="ECO:0000259" key="2">
    <source>
        <dbReference type="PROSITE" id="PS50006"/>
    </source>
</evidence>
<dbReference type="AlphaFoldDB" id="A0A2G6K7Q2"/>
<dbReference type="Gene3D" id="3.30.2320.60">
    <property type="entry name" value="FhaA, phosphopeptide-binding domain (DUF3662)"/>
    <property type="match status" value="1"/>
</dbReference>
<evidence type="ECO:0000256" key="1">
    <source>
        <dbReference type="ARBA" id="ARBA00022553"/>
    </source>
</evidence>
<evidence type="ECO:0000313" key="3">
    <source>
        <dbReference type="EMBL" id="PIE31716.1"/>
    </source>
</evidence>
<dbReference type="InterPro" id="IPR050923">
    <property type="entry name" value="Cell_Proc_Reg/RNA_Proc"/>
</dbReference>
<dbReference type="SUPFAM" id="SSF49879">
    <property type="entry name" value="SMAD/FHA domain"/>
    <property type="match status" value="1"/>
</dbReference>
<dbReference type="Pfam" id="PF12401">
    <property type="entry name" value="FhaA_N"/>
    <property type="match status" value="1"/>
</dbReference>
<dbReference type="PANTHER" id="PTHR23308">
    <property type="entry name" value="NUCLEAR INHIBITOR OF PROTEIN PHOSPHATASE-1"/>
    <property type="match status" value="1"/>
</dbReference>
<keyword evidence="1" id="KW-0597">Phosphoprotein</keyword>
<organism evidence="3 4">
    <name type="scientific">Ilumatobacter coccineus</name>
    <dbReference type="NCBI Taxonomy" id="467094"/>
    <lineage>
        <taxon>Bacteria</taxon>
        <taxon>Bacillati</taxon>
        <taxon>Actinomycetota</taxon>
        <taxon>Acidimicrobiia</taxon>
        <taxon>Acidimicrobiales</taxon>
        <taxon>Ilumatobacteraceae</taxon>
        <taxon>Ilumatobacter</taxon>
    </lineage>
</organism>
<dbReference type="InterPro" id="IPR008984">
    <property type="entry name" value="SMAD_FHA_dom_sf"/>
</dbReference>
<reference evidence="3 4" key="1">
    <citation type="submission" date="2017-10" db="EMBL/GenBank/DDBJ databases">
        <title>Novel microbial diversity and functional potential in the marine mammal oral microbiome.</title>
        <authorList>
            <person name="Dudek N.K."/>
            <person name="Sun C.L."/>
            <person name="Burstein D."/>
            <person name="Kantor R.S."/>
            <person name="Aliaga Goltsman D.S."/>
            <person name="Bik E.M."/>
            <person name="Thomas B.C."/>
            <person name="Banfield J.F."/>
            <person name="Relman D.A."/>
        </authorList>
    </citation>
    <scope>NUCLEOTIDE SEQUENCE [LARGE SCALE GENOMIC DNA]</scope>
    <source>
        <strain evidence="3">DOLJORAL78_61_10</strain>
    </source>
</reference>
<dbReference type="EMBL" id="PDSL01000068">
    <property type="protein sequence ID" value="PIE31716.1"/>
    <property type="molecule type" value="Genomic_DNA"/>
</dbReference>
<dbReference type="InterPro" id="IPR042287">
    <property type="entry name" value="FhaA_N_sf"/>
</dbReference>
<dbReference type="PROSITE" id="PS50006">
    <property type="entry name" value="FHA_DOMAIN"/>
    <property type="match status" value="1"/>
</dbReference>
<dbReference type="CDD" id="cd00060">
    <property type="entry name" value="FHA"/>
    <property type="match status" value="1"/>
</dbReference>
<dbReference type="Pfam" id="PF00498">
    <property type="entry name" value="FHA"/>
    <property type="match status" value="1"/>
</dbReference>
<dbReference type="Proteomes" id="UP000230914">
    <property type="component" value="Unassembled WGS sequence"/>
</dbReference>
<sequence>MGLQGLERRLERMVEGVFRRSRTTIRPIELGRRLIREMDDNRTVDVKGQRVAPNDFVIFLSPADHTSFSEIADALRTELIEACREYATEEGYHFMGPVDVELRLDPDLRAGRFGITSRISQSKSGRRPGAILLPTGERITLGSTGAVIGRMNDCEIVISDGNASRHHAQITASGSGYILADLASTNGTFINGSRLTTTHRLTDGDIITIGTVELRFTAS</sequence>